<protein>
    <recommendedName>
        <fullName evidence="1">Transcription regulator Rua1 C-terminal domain-containing protein</fullName>
    </recommendedName>
</protein>
<reference evidence="2 3" key="1">
    <citation type="journal article" date="2015" name="Genome Biol. Evol.">
        <title>Phylogenomic analyses indicate that early fungi evolved digesting cell walls of algal ancestors of land plants.</title>
        <authorList>
            <person name="Chang Y."/>
            <person name="Wang S."/>
            <person name="Sekimoto S."/>
            <person name="Aerts A.L."/>
            <person name="Choi C."/>
            <person name="Clum A."/>
            <person name="LaButti K.M."/>
            <person name="Lindquist E.A."/>
            <person name="Yee Ngan C."/>
            <person name="Ohm R.A."/>
            <person name="Salamov A.A."/>
            <person name="Grigoriev I.V."/>
            <person name="Spatafora J.W."/>
            <person name="Berbee M.L."/>
        </authorList>
    </citation>
    <scope>NUCLEOTIDE SEQUENCE [LARGE SCALE GENOMIC DNA]</scope>
    <source>
        <strain evidence="2 3">NRRL 28638</strain>
    </source>
</reference>
<evidence type="ECO:0000313" key="3">
    <source>
        <dbReference type="Proteomes" id="UP000070444"/>
    </source>
</evidence>
<proteinExistence type="predicted"/>
<accession>A0A137PGH8</accession>
<evidence type="ECO:0000313" key="2">
    <source>
        <dbReference type="EMBL" id="KXN74080.1"/>
    </source>
</evidence>
<sequence>YHMNYYHGVSSKTRDFYPDPIAYRTYNRPMTKSQKFLKNFNPRVLNKGLCSNCNTWVDLDSKKICPIKSPNIYWWKHCQKCLFQKKE</sequence>
<feature type="domain" description="Transcription regulator Rua1 C-terminal" evidence="1">
    <location>
        <begin position="1"/>
        <end position="81"/>
    </location>
</feature>
<gene>
    <name evidence="2" type="ORF">CONCODRAFT_35168</name>
</gene>
<dbReference type="PANTHER" id="PTHR28125:SF2">
    <property type="entry name" value="MEIOTIC EXPRESSION UP-REGULATED PROTEIN 26"/>
    <property type="match status" value="1"/>
</dbReference>
<name>A0A137PGH8_CONC2</name>
<evidence type="ECO:0000259" key="1">
    <source>
        <dbReference type="Pfam" id="PF14616"/>
    </source>
</evidence>
<dbReference type="Pfam" id="PF14616">
    <property type="entry name" value="Rua1_C"/>
    <property type="match status" value="1"/>
</dbReference>
<dbReference type="AlphaFoldDB" id="A0A137PGH8"/>
<dbReference type="PANTHER" id="PTHR28125">
    <property type="entry name" value="MEIOTIC EXPRESSION UP-REGULATED PROTEIN 26"/>
    <property type="match status" value="1"/>
</dbReference>
<organism evidence="2 3">
    <name type="scientific">Conidiobolus coronatus (strain ATCC 28846 / CBS 209.66 / NRRL 28638)</name>
    <name type="common">Delacroixia coronata</name>
    <dbReference type="NCBI Taxonomy" id="796925"/>
    <lineage>
        <taxon>Eukaryota</taxon>
        <taxon>Fungi</taxon>
        <taxon>Fungi incertae sedis</taxon>
        <taxon>Zoopagomycota</taxon>
        <taxon>Entomophthoromycotina</taxon>
        <taxon>Entomophthoromycetes</taxon>
        <taxon>Entomophthorales</taxon>
        <taxon>Ancylistaceae</taxon>
        <taxon>Conidiobolus</taxon>
    </lineage>
</organism>
<dbReference type="OrthoDB" id="5595379at2759"/>
<dbReference type="Proteomes" id="UP000070444">
    <property type="component" value="Unassembled WGS sequence"/>
</dbReference>
<dbReference type="InterPro" id="IPR028012">
    <property type="entry name" value="Rua1_C"/>
</dbReference>
<keyword evidence="3" id="KW-1185">Reference proteome</keyword>
<dbReference type="EMBL" id="KQ964428">
    <property type="protein sequence ID" value="KXN74080.1"/>
    <property type="molecule type" value="Genomic_DNA"/>
</dbReference>
<dbReference type="STRING" id="796925.A0A137PGH8"/>
<feature type="non-terminal residue" evidence="2">
    <location>
        <position position="1"/>
    </location>
</feature>